<evidence type="ECO:0000256" key="8">
    <source>
        <dbReference type="SAM" id="MobiDB-lite"/>
    </source>
</evidence>
<dbReference type="PROSITE" id="PS50157">
    <property type="entry name" value="ZINC_FINGER_C2H2_2"/>
    <property type="match status" value="2"/>
</dbReference>
<dbReference type="Gene3D" id="3.30.160.60">
    <property type="entry name" value="Classic Zinc Finger"/>
    <property type="match status" value="2"/>
</dbReference>
<dbReference type="SMART" id="SM00355">
    <property type="entry name" value="ZnF_C2H2"/>
    <property type="match status" value="2"/>
</dbReference>
<evidence type="ECO:0000256" key="7">
    <source>
        <dbReference type="PROSITE-ProRule" id="PRU00042"/>
    </source>
</evidence>
<feature type="compositionally biased region" description="Polar residues" evidence="8">
    <location>
        <begin position="228"/>
        <end position="243"/>
    </location>
</feature>
<dbReference type="AlphaFoldDB" id="A0A9N8V1V4"/>
<organism evidence="10 11">
    <name type="scientific">Ambispora gerdemannii</name>
    <dbReference type="NCBI Taxonomy" id="144530"/>
    <lineage>
        <taxon>Eukaryota</taxon>
        <taxon>Fungi</taxon>
        <taxon>Fungi incertae sedis</taxon>
        <taxon>Mucoromycota</taxon>
        <taxon>Glomeromycotina</taxon>
        <taxon>Glomeromycetes</taxon>
        <taxon>Archaeosporales</taxon>
        <taxon>Ambisporaceae</taxon>
        <taxon>Ambispora</taxon>
    </lineage>
</organism>
<reference evidence="10" key="1">
    <citation type="submission" date="2021-06" db="EMBL/GenBank/DDBJ databases">
        <authorList>
            <person name="Kallberg Y."/>
            <person name="Tangrot J."/>
            <person name="Rosling A."/>
        </authorList>
    </citation>
    <scope>NUCLEOTIDE SEQUENCE</scope>
    <source>
        <strain evidence="10">MT106</strain>
    </source>
</reference>
<dbReference type="EMBL" id="CAJVPL010000015">
    <property type="protein sequence ID" value="CAG8434132.1"/>
    <property type="molecule type" value="Genomic_DNA"/>
</dbReference>
<dbReference type="InterPro" id="IPR013087">
    <property type="entry name" value="Znf_C2H2_type"/>
</dbReference>
<dbReference type="FunFam" id="3.30.160.60:FF:000446">
    <property type="entry name" value="Zinc finger protein"/>
    <property type="match status" value="1"/>
</dbReference>
<keyword evidence="3" id="KW-0677">Repeat</keyword>
<feature type="region of interest" description="Disordered" evidence="8">
    <location>
        <begin position="114"/>
        <end position="134"/>
    </location>
</feature>
<gene>
    <name evidence="10" type="ORF">AGERDE_LOCUS317</name>
</gene>
<name>A0A9N8V1V4_9GLOM</name>
<dbReference type="SUPFAM" id="SSF57667">
    <property type="entry name" value="beta-beta-alpha zinc fingers"/>
    <property type="match status" value="1"/>
</dbReference>
<keyword evidence="4 7" id="KW-0863">Zinc-finger</keyword>
<dbReference type="GO" id="GO:0000978">
    <property type="term" value="F:RNA polymerase II cis-regulatory region sequence-specific DNA binding"/>
    <property type="evidence" value="ECO:0007669"/>
    <property type="project" value="TreeGrafter"/>
</dbReference>
<dbReference type="Pfam" id="PF00096">
    <property type="entry name" value="zf-C2H2"/>
    <property type="match status" value="1"/>
</dbReference>
<comment type="subcellular location">
    <subcellularLocation>
        <location evidence="1">Nucleus</location>
    </subcellularLocation>
</comment>
<dbReference type="PROSITE" id="PS00028">
    <property type="entry name" value="ZINC_FINGER_C2H2_1"/>
    <property type="match status" value="1"/>
</dbReference>
<dbReference type="PANTHER" id="PTHR23235:SF120">
    <property type="entry name" value="KRUPPEL-LIKE FACTOR 15"/>
    <property type="match status" value="1"/>
</dbReference>
<evidence type="ECO:0000256" key="5">
    <source>
        <dbReference type="ARBA" id="ARBA00022833"/>
    </source>
</evidence>
<dbReference type="GO" id="GO:0008270">
    <property type="term" value="F:zinc ion binding"/>
    <property type="evidence" value="ECO:0007669"/>
    <property type="project" value="UniProtKB-KW"/>
</dbReference>
<evidence type="ECO:0000313" key="11">
    <source>
        <dbReference type="Proteomes" id="UP000789831"/>
    </source>
</evidence>
<keyword evidence="6" id="KW-0539">Nucleus</keyword>
<evidence type="ECO:0000259" key="9">
    <source>
        <dbReference type="PROSITE" id="PS50157"/>
    </source>
</evidence>
<dbReference type="Proteomes" id="UP000789831">
    <property type="component" value="Unassembled WGS sequence"/>
</dbReference>
<protein>
    <submittedName>
        <fullName evidence="10">4739_t:CDS:1</fullName>
    </submittedName>
</protein>
<evidence type="ECO:0000256" key="3">
    <source>
        <dbReference type="ARBA" id="ARBA00022737"/>
    </source>
</evidence>
<evidence type="ECO:0000256" key="4">
    <source>
        <dbReference type="ARBA" id="ARBA00022771"/>
    </source>
</evidence>
<sequence>MTLSSNNSYLMIPPMFVESSPSYESLNDALNTGNHYDPAEVNESTTYIKSEFSYYNNSSNNNNCSLANQKPQLLVDTTTDDNCCSISLPSLTSSGQSSPQQSVPTILYPFAEFRNSSNHHDDNNNNGNNGNTIHVKTEEFPLDQLTLDSVSSCESSPINRPGSNGNNNVTNQNNNSSTLESHHQEQVRFIIYEPEGHNNHHHNNGNCASANGGQSSISLTFDYLPTQQHQQNHTLPSDSPNYATSTTSSSPSLSYTHLRSHSPARPYPCPMCPRSFSRKHDLQRHIRVHTGVKPYQCPCCRKAFARTDALRRHFKVEVTCGQSEAVQNMKTRRRYSEMQ</sequence>
<feature type="domain" description="C2H2-type" evidence="9">
    <location>
        <begin position="267"/>
        <end position="294"/>
    </location>
</feature>
<keyword evidence="5" id="KW-0862">Zinc</keyword>
<evidence type="ECO:0000313" key="10">
    <source>
        <dbReference type="EMBL" id="CAG8434132.1"/>
    </source>
</evidence>
<dbReference type="PANTHER" id="PTHR23235">
    <property type="entry name" value="KRUEPPEL-LIKE TRANSCRIPTION FACTOR"/>
    <property type="match status" value="1"/>
</dbReference>
<keyword evidence="11" id="KW-1185">Reference proteome</keyword>
<evidence type="ECO:0000256" key="2">
    <source>
        <dbReference type="ARBA" id="ARBA00022723"/>
    </source>
</evidence>
<feature type="domain" description="C2H2-type" evidence="9">
    <location>
        <begin position="295"/>
        <end position="324"/>
    </location>
</feature>
<dbReference type="OrthoDB" id="8922241at2759"/>
<dbReference type="InterPro" id="IPR036236">
    <property type="entry name" value="Znf_C2H2_sf"/>
</dbReference>
<dbReference type="GO" id="GO:0000981">
    <property type="term" value="F:DNA-binding transcription factor activity, RNA polymerase II-specific"/>
    <property type="evidence" value="ECO:0007669"/>
    <property type="project" value="TreeGrafter"/>
</dbReference>
<proteinExistence type="predicted"/>
<evidence type="ECO:0000256" key="1">
    <source>
        <dbReference type="ARBA" id="ARBA00004123"/>
    </source>
</evidence>
<comment type="caution">
    <text evidence="10">The sequence shown here is derived from an EMBL/GenBank/DDBJ whole genome shotgun (WGS) entry which is preliminary data.</text>
</comment>
<accession>A0A9N8V1V4</accession>
<dbReference type="GO" id="GO:0005634">
    <property type="term" value="C:nucleus"/>
    <property type="evidence" value="ECO:0007669"/>
    <property type="project" value="UniProtKB-SubCell"/>
</dbReference>
<feature type="compositionally biased region" description="Low complexity" evidence="8">
    <location>
        <begin position="155"/>
        <end position="178"/>
    </location>
</feature>
<dbReference type="FunFam" id="3.30.160.60:FF:000145">
    <property type="entry name" value="Zinc finger protein 574"/>
    <property type="match status" value="1"/>
</dbReference>
<feature type="region of interest" description="Disordered" evidence="8">
    <location>
        <begin position="150"/>
        <end position="183"/>
    </location>
</feature>
<keyword evidence="2" id="KW-0479">Metal-binding</keyword>
<feature type="region of interest" description="Disordered" evidence="8">
    <location>
        <begin position="228"/>
        <end position="264"/>
    </location>
</feature>
<feature type="compositionally biased region" description="Low complexity" evidence="8">
    <location>
        <begin position="244"/>
        <end position="256"/>
    </location>
</feature>
<evidence type="ECO:0000256" key="6">
    <source>
        <dbReference type="ARBA" id="ARBA00023242"/>
    </source>
</evidence>